<evidence type="ECO:0000313" key="3">
    <source>
        <dbReference type="Proteomes" id="UP000192731"/>
    </source>
</evidence>
<evidence type="ECO:0000313" key="2">
    <source>
        <dbReference type="EMBL" id="SMB89534.1"/>
    </source>
</evidence>
<dbReference type="RefSeq" id="WP_084053004.1">
    <property type="nucleotide sequence ID" value="NZ_FWWT01000016.1"/>
</dbReference>
<dbReference type="EMBL" id="FWWT01000016">
    <property type="protein sequence ID" value="SMB89534.1"/>
    <property type="molecule type" value="Genomic_DNA"/>
</dbReference>
<evidence type="ECO:0000256" key="1">
    <source>
        <dbReference type="SAM" id="Phobius"/>
    </source>
</evidence>
<keyword evidence="1" id="KW-0812">Transmembrane</keyword>
<gene>
    <name evidence="2" type="ORF">SAMN00017405_0621</name>
</gene>
<feature type="transmembrane region" description="Helical" evidence="1">
    <location>
        <begin position="6"/>
        <end position="36"/>
    </location>
</feature>
<name>A0A1W1V972_DESTI</name>
<reference evidence="2 3" key="1">
    <citation type="submission" date="2017-04" db="EMBL/GenBank/DDBJ databases">
        <authorList>
            <person name="Afonso C.L."/>
            <person name="Miller P.J."/>
            <person name="Scott M.A."/>
            <person name="Spackman E."/>
            <person name="Goraichik I."/>
            <person name="Dimitrov K.M."/>
            <person name="Suarez D.L."/>
            <person name="Swayne D.E."/>
        </authorList>
    </citation>
    <scope>NUCLEOTIDE SEQUENCE [LARGE SCALE GENOMIC DNA]</scope>
    <source>
        <strain evidence="2 3">DSM 11270</strain>
    </source>
</reference>
<sequence>MRPSQIIYLVLVVGWLILPLTVPYKIIYLGFIAIYLSIHNLMGLRSAEKNNTKSNKREFMVNKFGPTWGRRMYNILFILAPFVAGLYVIGNGILILFTSP</sequence>
<keyword evidence="1" id="KW-1133">Transmembrane helix</keyword>
<dbReference type="AlphaFoldDB" id="A0A1W1V972"/>
<proteinExistence type="predicted"/>
<protein>
    <submittedName>
        <fullName evidence="2">Uncharacterized protein</fullName>
    </submittedName>
</protein>
<dbReference type="Proteomes" id="UP000192731">
    <property type="component" value="Unassembled WGS sequence"/>
</dbReference>
<feature type="transmembrane region" description="Helical" evidence="1">
    <location>
        <begin position="73"/>
        <end position="97"/>
    </location>
</feature>
<keyword evidence="3" id="KW-1185">Reference proteome</keyword>
<accession>A0A1W1V972</accession>
<organism evidence="2 3">
    <name type="scientific">Desulfonispora thiosulfatigenes DSM 11270</name>
    <dbReference type="NCBI Taxonomy" id="656914"/>
    <lineage>
        <taxon>Bacteria</taxon>
        <taxon>Bacillati</taxon>
        <taxon>Bacillota</taxon>
        <taxon>Clostridia</taxon>
        <taxon>Eubacteriales</taxon>
        <taxon>Peptococcaceae</taxon>
        <taxon>Desulfonispora</taxon>
    </lineage>
</organism>
<keyword evidence="1" id="KW-0472">Membrane</keyword>